<feature type="transmembrane region" description="Helical" evidence="1">
    <location>
        <begin position="134"/>
        <end position="154"/>
    </location>
</feature>
<keyword evidence="1" id="KW-0812">Transmembrane</keyword>
<evidence type="ECO:0000313" key="2">
    <source>
        <dbReference type="EMBL" id="PYI56892.1"/>
    </source>
</evidence>
<protein>
    <submittedName>
        <fullName evidence="2">Uncharacterized protein</fullName>
    </submittedName>
</protein>
<sequence length="362" mass="40248">MINRYFYFSIAMCMLINTMMFVPSILLTYRHEGAVPALALAVPIGVGFAMLFAKSLSRHPGTGIPGIMRPLPAVLRVPLLLYLGLMWFVAGGIVVYAFSDLTQRFVLPDTRLQLLLLLYGSAVAWCASRSSRTVLYVMEIMLTVSVPLIAFVLYKTIANEYFSWLAVWDTVSDHAFDRPSFTALCAATYVYTGYINMAAFNRVFDQKLSTRYWWAIGMAGFGVLLTSFLIPIGLHGTVGVTDYVYVWVTTADAIRAEYGFVERIMFVYLLLFLGLTLVFGSVTWHVGAELLKGAFPGNDAADRPSAVSLLICFGLLAIMIVAAYKTNVKELSAFAEGRLKLRFVSEAAFVLLVAFLARRRRT</sequence>
<reference evidence="2 3" key="1">
    <citation type="submission" date="2018-05" db="EMBL/GenBank/DDBJ databases">
        <title>Paenibacillus flagellatus sp. nov., isolated from selenium mineral soil.</title>
        <authorList>
            <person name="Dai X."/>
        </authorList>
    </citation>
    <scope>NUCLEOTIDE SEQUENCE [LARGE SCALE GENOMIC DNA]</scope>
    <source>
        <strain evidence="2 3">DXL2</strain>
    </source>
</reference>
<keyword evidence="3" id="KW-1185">Reference proteome</keyword>
<feature type="transmembrane region" description="Helical" evidence="1">
    <location>
        <begin position="181"/>
        <end position="200"/>
    </location>
</feature>
<evidence type="ECO:0000313" key="3">
    <source>
        <dbReference type="Proteomes" id="UP000247476"/>
    </source>
</evidence>
<feature type="transmembrane region" description="Helical" evidence="1">
    <location>
        <begin position="5"/>
        <end position="27"/>
    </location>
</feature>
<dbReference type="AlphaFoldDB" id="A0A2V5KDC2"/>
<dbReference type="Proteomes" id="UP000247476">
    <property type="component" value="Unassembled WGS sequence"/>
</dbReference>
<feature type="transmembrane region" description="Helical" evidence="1">
    <location>
        <begin position="265"/>
        <end position="286"/>
    </location>
</feature>
<dbReference type="OrthoDB" id="2930450at2"/>
<evidence type="ECO:0000256" key="1">
    <source>
        <dbReference type="SAM" id="Phobius"/>
    </source>
</evidence>
<proteinExistence type="predicted"/>
<name>A0A2V5KDC2_9BACL</name>
<comment type="caution">
    <text evidence="2">The sequence shown here is derived from an EMBL/GenBank/DDBJ whole genome shotgun (WGS) entry which is preliminary data.</text>
</comment>
<feature type="transmembrane region" description="Helical" evidence="1">
    <location>
        <begin position="306"/>
        <end position="324"/>
    </location>
</feature>
<feature type="transmembrane region" description="Helical" evidence="1">
    <location>
        <begin position="212"/>
        <end position="234"/>
    </location>
</feature>
<feature type="transmembrane region" description="Helical" evidence="1">
    <location>
        <begin position="74"/>
        <end position="98"/>
    </location>
</feature>
<keyword evidence="1" id="KW-1133">Transmembrane helix</keyword>
<feature type="transmembrane region" description="Helical" evidence="1">
    <location>
        <begin position="110"/>
        <end position="127"/>
    </location>
</feature>
<keyword evidence="1" id="KW-0472">Membrane</keyword>
<accession>A0A2V5KDC2</accession>
<gene>
    <name evidence="2" type="ORF">DLM86_00105</name>
</gene>
<organism evidence="2 3">
    <name type="scientific">Paenibacillus flagellatus</name>
    <dbReference type="NCBI Taxonomy" id="2211139"/>
    <lineage>
        <taxon>Bacteria</taxon>
        <taxon>Bacillati</taxon>
        <taxon>Bacillota</taxon>
        <taxon>Bacilli</taxon>
        <taxon>Bacillales</taxon>
        <taxon>Paenibacillaceae</taxon>
        <taxon>Paenibacillus</taxon>
    </lineage>
</organism>
<dbReference type="RefSeq" id="WP_110837933.1">
    <property type="nucleotide sequence ID" value="NZ_QJVJ01000001.1"/>
</dbReference>
<feature type="transmembrane region" description="Helical" evidence="1">
    <location>
        <begin position="339"/>
        <end position="357"/>
    </location>
</feature>
<dbReference type="EMBL" id="QJVJ01000001">
    <property type="protein sequence ID" value="PYI56892.1"/>
    <property type="molecule type" value="Genomic_DNA"/>
</dbReference>
<feature type="transmembrane region" description="Helical" evidence="1">
    <location>
        <begin position="33"/>
        <end position="53"/>
    </location>
</feature>